<gene>
    <name evidence="2" type="ORF">GCM10010126_17230</name>
</gene>
<evidence type="ECO:0000256" key="1">
    <source>
        <dbReference type="SAM" id="MobiDB-lite"/>
    </source>
</evidence>
<feature type="compositionally biased region" description="Low complexity" evidence="1">
    <location>
        <begin position="28"/>
        <end position="41"/>
    </location>
</feature>
<dbReference type="EMBL" id="BMQD01000004">
    <property type="protein sequence ID" value="GGK58217.1"/>
    <property type="molecule type" value="Genomic_DNA"/>
</dbReference>
<reference evidence="2" key="2">
    <citation type="submission" date="2022-09" db="EMBL/GenBank/DDBJ databases">
        <authorList>
            <person name="Sun Q."/>
            <person name="Ohkuma M."/>
        </authorList>
    </citation>
    <scope>NUCLEOTIDE SEQUENCE</scope>
    <source>
        <strain evidence="2">JCM 3093</strain>
    </source>
</reference>
<proteinExistence type="predicted"/>
<feature type="compositionally biased region" description="Polar residues" evidence="1">
    <location>
        <begin position="1"/>
        <end position="19"/>
    </location>
</feature>
<sequence length="57" mass="5678">MKSWPTFSSTLIPASTSSTGEDERAEPAEVASGRAAAVSRTAGAASFALPAEGPPEA</sequence>
<comment type="caution">
    <text evidence="2">The sequence shown here is derived from an EMBL/GenBank/DDBJ whole genome shotgun (WGS) entry which is preliminary data.</text>
</comment>
<evidence type="ECO:0000313" key="2">
    <source>
        <dbReference type="EMBL" id="GGK58217.1"/>
    </source>
</evidence>
<protein>
    <submittedName>
        <fullName evidence="2">Uncharacterized protein</fullName>
    </submittedName>
</protein>
<name>A0AA37BEH9_9ACTN</name>
<dbReference type="AlphaFoldDB" id="A0AA37BEH9"/>
<evidence type="ECO:0000313" key="3">
    <source>
        <dbReference type="Proteomes" id="UP000627984"/>
    </source>
</evidence>
<dbReference type="Proteomes" id="UP000627984">
    <property type="component" value="Unassembled WGS sequence"/>
</dbReference>
<accession>A0AA37BEH9</accession>
<organism evidence="2 3">
    <name type="scientific">Planomonospora parontospora</name>
    <dbReference type="NCBI Taxonomy" id="58119"/>
    <lineage>
        <taxon>Bacteria</taxon>
        <taxon>Bacillati</taxon>
        <taxon>Actinomycetota</taxon>
        <taxon>Actinomycetes</taxon>
        <taxon>Streptosporangiales</taxon>
        <taxon>Streptosporangiaceae</taxon>
        <taxon>Planomonospora</taxon>
    </lineage>
</organism>
<feature type="region of interest" description="Disordered" evidence="1">
    <location>
        <begin position="1"/>
        <end position="41"/>
    </location>
</feature>
<reference evidence="2" key="1">
    <citation type="journal article" date="2014" name="Int. J. Syst. Evol. Microbiol.">
        <title>Complete genome sequence of Corynebacterium casei LMG S-19264T (=DSM 44701T), isolated from a smear-ripened cheese.</title>
        <authorList>
            <consortium name="US DOE Joint Genome Institute (JGI-PGF)"/>
            <person name="Walter F."/>
            <person name="Albersmeier A."/>
            <person name="Kalinowski J."/>
            <person name="Ruckert C."/>
        </authorList>
    </citation>
    <scope>NUCLEOTIDE SEQUENCE</scope>
    <source>
        <strain evidence="2">JCM 3093</strain>
    </source>
</reference>